<comment type="caution">
    <text evidence="1">The sequence shown here is derived from an EMBL/GenBank/DDBJ whole genome shotgun (WGS) entry which is preliminary data.</text>
</comment>
<keyword evidence="2" id="KW-1185">Reference proteome</keyword>
<dbReference type="GO" id="GO:0003676">
    <property type="term" value="F:nucleic acid binding"/>
    <property type="evidence" value="ECO:0007669"/>
    <property type="project" value="InterPro"/>
</dbReference>
<accession>N1MIL4</accession>
<evidence type="ECO:0000313" key="1">
    <source>
        <dbReference type="EMBL" id="CCW17075.1"/>
    </source>
</evidence>
<dbReference type="InterPro" id="IPR036397">
    <property type="entry name" value="RNaseH_sf"/>
</dbReference>
<evidence type="ECO:0000313" key="2">
    <source>
        <dbReference type="Proteomes" id="UP000013201"/>
    </source>
</evidence>
<gene>
    <name evidence="1" type="ORF">EBBID32_14140</name>
</gene>
<organism evidence="1 2">
    <name type="scientific">Sphingobium indicum BiD32</name>
    <dbReference type="NCBI Taxonomy" id="1301087"/>
    <lineage>
        <taxon>Bacteria</taxon>
        <taxon>Pseudomonadati</taxon>
        <taxon>Pseudomonadota</taxon>
        <taxon>Alphaproteobacteria</taxon>
        <taxon>Sphingomonadales</taxon>
        <taxon>Sphingomonadaceae</taxon>
        <taxon>Sphingobium</taxon>
    </lineage>
</organism>
<reference evidence="1 2" key="1">
    <citation type="submission" date="2013-03" db="EMBL/GenBank/DDBJ databases">
        <authorList>
            <person name="Le V."/>
        </authorList>
    </citation>
    <scope>NUCLEOTIDE SEQUENCE [LARGE SCALE GENOMIC DNA]</scope>
    <source>
        <strain evidence="1 2">BiD32</strain>
    </source>
</reference>
<dbReference type="EMBL" id="CAVK010000062">
    <property type="protein sequence ID" value="CCW17075.1"/>
    <property type="molecule type" value="Genomic_DNA"/>
</dbReference>
<proteinExistence type="predicted"/>
<reference evidence="2" key="2">
    <citation type="submission" date="2013-04" db="EMBL/GenBank/DDBJ databases">
        <title>Bisphenol A degrading Sphingobium sp. strain BiD32.</title>
        <authorList>
            <person name="Nielsen J.L."/>
            <person name="Zhou N.A."/>
            <person name="Kjeldal H."/>
        </authorList>
    </citation>
    <scope>NUCLEOTIDE SEQUENCE [LARGE SCALE GENOMIC DNA]</scope>
    <source>
        <strain evidence="2">BiD32</strain>
    </source>
</reference>
<dbReference type="Gene3D" id="3.30.420.10">
    <property type="entry name" value="Ribonuclease H-like superfamily/Ribonuclease H"/>
    <property type="match status" value="1"/>
</dbReference>
<dbReference type="AlphaFoldDB" id="N1MIL4"/>
<protein>
    <submittedName>
        <fullName evidence="1">Uncharacterized protein</fullName>
    </submittedName>
</protein>
<name>N1MIL4_9SPHN</name>
<dbReference type="Proteomes" id="UP000013201">
    <property type="component" value="Unassembled WGS sequence"/>
</dbReference>
<sequence length="188" mass="21086">MMRRWRAWQLGKPRANATGVCQKAVVRWPHIERQAVLLFMRYFLDTEFNGFGGALMSVALVPEHGDQEFYVALPLPDDVEPWVAQHVVPYLRHVPPGIYLELNRIEAADHVAAYLEGDDDPLIIADWPEDLAHFCALLVKGPALMAGVDFGLRLELINAAGFSAAANSRVPHNALHDARALRDFYFAD</sequence>